<evidence type="ECO:0000256" key="3">
    <source>
        <dbReference type="ARBA" id="ARBA00022452"/>
    </source>
</evidence>
<evidence type="ECO:0000256" key="7">
    <source>
        <dbReference type="ARBA" id="ARBA00023237"/>
    </source>
</evidence>
<sequence length="681" mass="73692">MPRITPLFHLSLLALAVSPVFAGDALELPEVTVTAKGYQASKLETAGASVVLEPTQRLPGDNVGALMRGQPGLAVQSDGAWGQNPVLRGQRLESIVLQVDGNRLNSAQPQGAIASLADLGLLERVEVIKGPSSVLHGSGALGGVVNMLTPEPTFDHAGELNGRVGLGLSSVDEGLQGAALLETGNQRHGLVLGGAAKRVHDYEGADGEVDNTGYESRSMLFKYAYSLGEYGHLHLNLQQHKDEDVWFPGSTKPAPAAVLGNLTIHSPNTERTLYAAGYEGEVGSGTLSVDLYQQEVYREIRAYSSGLDRNQVWNDVTFTTRGVRSTYRLPLGEAHLLSVGVDQWRMTGDPARYQFAGPSQNIQRNDPFSDGQIDSAGVFIQDDMQFGRLNVQAGARWDRVKGDADSKGSGASRTTKGLSNSDSNLSWSLGAIYNLQPLLNPYLSFGRAYRAPDMRERFEDATRGDGYFHQGNPQLKPEQATSLELGLKGNDGRSSYQLAAYYSRIDDYIAGRVTGQTNAQGLPIKRTENLDKVIIQGTEGQFAHPVGVVTLDGSFTWLEGDNRQDDEPLYRMPPPELTLGIGQPRALGFSWHSQVRAVKNQDRVATRFSNGTENDTAGFVTVDASLGWGFSAIAGMQNLDLGLTLRNLLDKGYHEHLTEGISGWEIQSPGRNVALTLRGEF</sequence>
<keyword evidence="15" id="KW-1185">Reference proteome</keyword>
<dbReference type="SUPFAM" id="SSF56935">
    <property type="entry name" value="Porins"/>
    <property type="match status" value="1"/>
</dbReference>
<keyword evidence="2 8" id="KW-0813">Transport</keyword>
<feature type="domain" description="TonB-dependent receptor plug" evidence="13">
    <location>
        <begin position="56"/>
        <end position="144"/>
    </location>
</feature>
<keyword evidence="7 8" id="KW-0998">Cell outer membrane</keyword>
<name>A0A2A3MG43_9PSED</name>
<keyword evidence="4 8" id="KW-0812">Transmembrane</keyword>
<feature type="domain" description="TonB-dependent receptor-like beta-barrel" evidence="12">
    <location>
        <begin position="258"/>
        <end position="648"/>
    </location>
</feature>
<dbReference type="Pfam" id="PF07715">
    <property type="entry name" value="Plug"/>
    <property type="match status" value="1"/>
</dbReference>
<dbReference type="Pfam" id="PF00593">
    <property type="entry name" value="TonB_dep_Rec_b-barrel"/>
    <property type="match status" value="1"/>
</dbReference>
<evidence type="ECO:0000256" key="8">
    <source>
        <dbReference type="PROSITE-ProRule" id="PRU01360"/>
    </source>
</evidence>
<evidence type="ECO:0000256" key="5">
    <source>
        <dbReference type="ARBA" id="ARBA00023077"/>
    </source>
</evidence>
<dbReference type="InterPro" id="IPR012910">
    <property type="entry name" value="Plug_dom"/>
</dbReference>
<dbReference type="InterPro" id="IPR000531">
    <property type="entry name" value="Beta-barrel_TonB"/>
</dbReference>
<dbReference type="PANTHER" id="PTHR30069">
    <property type="entry name" value="TONB-DEPENDENT OUTER MEMBRANE RECEPTOR"/>
    <property type="match status" value="1"/>
</dbReference>
<dbReference type="PANTHER" id="PTHR30069:SF40">
    <property type="entry name" value="TONB-DEPENDENT RECEPTOR NMB0964-RELATED"/>
    <property type="match status" value="1"/>
</dbReference>
<dbReference type="GO" id="GO:0044718">
    <property type="term" value="P:siderophore transmembrane transport"/>
    <property type="evidence" value="ECO:0007669"/>
    <property type="project" value="TreeGrafter"/>
</dbReference>
<evidence type="ECO:0000256" key="4">
    <source>
        <dbReference type="ARBA" id="ARBA00022692"/>
    </source>
</evidence>
<dbReference type="EMBL" id="NTMR01000016">
    <property type="protein sequence ID" value="PBK03796.1"/>
    <property type="molecule type" value="Genomic_DNA"/>
</dbReference>
<evidence type="ECO:0000256" key="10">
    <source>
        <dbReference type="SAM" id="MobiDB-lite"/>
    </source>
</evidence>
<evidence type="ECO:0000313" key="14">
    <source>
        <dbReference type="EMBL" id="PBK03796.1"/>
    </source>
</evidence>
<accession>A0A2A3MG43</accession>
<dbReference type="InterPro" id="IPR037066">
    <property type="entry name" value="Plug_dom_sf"/>
</dbReference>
<keyword evidence="14" id="KW-0675">Receptor</keyword>
<evidence type="ECO:0000313" key="15">
    <source>
        <dbReference type="Proteomes" id="UP000242313"/>
    </source>
</evidence>
<dbReference type="Gene3D" id="2.40.170.20">
    <property type="entry name" value="TonB-dependent receptor, beta-barrel domain"/>
    <property type="match status" value="1"/>
</dbReference>
<evidence type="ECO:0000256" key="6">
    <source>
        <dbReference type="ARBA" id="ARBA00023136"/>
    </source>
</evidence>
<proteinExistence type="inferred from homology"/>
<organism evidence="14 15">
    <name type="scientific">Pseudomonas abyssi</name>
    <dbReference type="NCBI Taxonomy" id="170540"/>
    <lineage>
        <taxon>Bacteria</taxon>
        <taxon>Pseudomonadati</taxon>
        <taxon>Pseudomonadota</taxon>
        <taxon>Gammaproteobacteria</taxon>
        <taxon>Pseudomonadales</taxon>
        <taxon>Pseudomonadaceae</taxon>
        <taxon>Pseudomonas</taxon>
    </lineage>
</organism>
<dbReference type="CDD" id="cd01347">
    <property type="entry name" value="ligand_gated_channel"/>
    <property type="match status" value="1"/>
</dbReference>
<dbReference type="PROSITE" id="PS52016">
    <property type="entry name" value="TONB_DEPENDENT_REC_3"/>
    <property type="match status" value="1"/>
</dbReference>
<keyword evidence="11" id="KW-0732">Signal</keyword>
<evidence type="ECO:0000259" key="12">
    <source>
        <dbReference type="Pfam" id="PF00593"/>
    </source>
</evidence>
<dbReference type="Gene3D" id="2.170.130.10">
    <property type="entry name" value="TonB-dependent receptor, plug domain"/>
    <property type="match status" value="1"/>
</dbReference>
<comment type="caution">
    <text evidence="14">The sequence shown here is derived from an EMBL/GenBank/DDBJ whole genome shotgun (WGS) entry which is preliminary data.</text>
</comment>
<keyword evidence="3 8" id="KW-1134">Transmembrane beta strand</keyword>
<evidence type="ECO:0000259" key="13">
    <source>
        <dbReference type="Pfam" id="PF07715"/>
    </source>
</evidence>
<dbReference type="InterPro" id="IPR036942">
    <property type="entry name" value="Beta-barrel_TonB_sf"/>
</dbReference>
<gene>
    <name evidence="14" type="ORF">CNQ84_12950</name>
</gene>
<evidence type="ECO:0000256" key="2">
    <source>
        <dbReference type="ARBA" id="ARBA00022448"/>
    </source>
</evidence>
<feature type="chain" id="PRO_5012697650" evidence="11">
    <location>
        <begin position="23"/>
        <end position="681"/>
    </location>
</feature>
<dbReference type="Proteomes" id="UP000242313">
    <property type="component" value="Unassembled WGS sequence"/>
</dbReference>
<dbReference type="AlphaFoldDB" id="A0A2A3MG43"/>
<keyword evidence="5 9" id="KW-0798">TonB box</keyword>
<feature type="signal peptide" evidence="11">
    <location>
        <begin position="1"/>
        <end position="22"/>
    </location>
</feature>
<evidence type="ECO:0000256" key="11">
    <source>
        <dbReference type="SAM" id="SignalP"/>
    </source>
</evidence>
<feature type="region of interest" description="Disordered" evidence="10">
    <location>
        <begin position="399"/>
        <end position="420"/>
    </location>
</feature>
<keyword evidence="6 8" id="KW-0472">Membrane</keyword>
<dbReference type="GO" id="GO:0009279">
    <property type="term" value="C:cell outer membrane"/>
    <property type="evidence" value="ECO:0007669"/>
    <property type="project" value="UniProtKB-SubCell"/>
</dbReference>
<evidence type="ECO:0000256" key="9">
    <source>
        <dbReference type="RuleBase" id="RU003357"/>
    </source>
</evidence>
<reference evidence="14 15" key="1">
    <citation type="submission" date="2017-09" db="EMBL/GenBank/DDBJ databases">
        <title>Pseudomonas abyssi sp. nov. isolated from Abyssopelagic Water.</title>
        <authorList>
            <person name="Wei Y."/>
        </authorList>
    </citation>
    <scope>NUCLEOTIDE SEQUENCE [LARGE SCALE GENOMIC DNA]</scope>
    <source>
        <strain evidence="14 15">MT5</strain>
    </source>
</reference>
<comment type="subcellular location">
    <subcellularLocation>
        <location evidence="1 8">Cell outer membrane</location>
        <topology evidence="1 8">Multi-pass membrane protein</topology>
    </subcellularLocation>
</comment>
<evidence type="ECO:0000256" key="1">
    <source>
        <dbReference type="ARBA" id="ARBA00004571"/>
    </source>
</evidence>
<dbReference type="GO" id="GO:0015344">
    <property type="term" value="F:siderophore uptake transmembrane transporter activity"/>
    <property type="evidence" value="ECO:0007669"/>
    <property type="project" value="TreeGrafter"/>
</dbReference>
<protein>
    <submittedName>
        <fullName evidence="14">TonB-dependent receptor</fullName>
    </submittedName>
</protein>
<comment type="similarity">
    <text evidence="8 9">Belongs to the TonB-dependent receptor family.</text>
</comment>
<dbReference type="InterPro" id="IPR039426">
    <property type="entry name" value="TonB-dep_rcpt-like"/>
</dbReference>
<dbReference type="RefSeq" id="WP_096005273.1">
    <property type="nucleotide sequence ID" value="NZ_NTMR01000016.1"/>
</dbReference>